<dbReference type="PANTHER" id="PTHR36932:SF1">
    <property type="entry name" value="CAPSULAR POLYSACCHARIDE BIOSYNTHESIS PROTEIN"/>
    <property type="match status" value="1"/>
</dbReference>
<dbReference type="InterPro" id="IPR042099">
    <property type="entry name" value="ANL_N_sf"/>
</dbReference>
<evidence type="ECO:0000313" key="1">
    <source>
        <dbReference type="EMBL" id="VAX13861.1"/>
    </source>
</evidence>
<dbReference type="AlphaFoldDB" id="A0A3B1BHB4"/>
<organism evidence="1">
    <name type="scientific">hydrothermal vent metagenome</name>
    <dbReference type="NCBI Taxonomy" id="652676"/>
    <lineage>
        <taxon>unclassified sequences</taxon>
        <taxon>metagenomes</taxon>
        <taxon>ecological metagenomes</taxon>
    </lineage>
</organism>
<dbReference type="InterPro" id="IPR053158">
    <property type="entry name" value="CapK_Type1_Caps_Biosynth"/>
</dbReference>
<dbReference type="EMBL" id="UOFZ01000143">
    <property type="protein sequence ID" value="VAX13861.1"/>
    <property type="molecule type" value="Genomic_DNA"/>
</dbReference>
<dbReference type="SUPFAM" id="SSF56801">
    <property type="entry name" value="Acetyl-CoA synthetase-like"/>
    <property type="match status" value="1"/>
</dbReference>
<dbReference type="PANTHER" id="PTHR36932">
    <property type="entry name" value="CAPSULAR POLYSACCHARIDE BIOSYNTHESIS PROTEIN"/>
    <property type="match status" value="1"/>
</dbReference>
<gene>
    <name evidence="1" type="ORF">MNBD_GAMMA24-1702</name>
</gene>
<accession>A0A3B1BHB4</accession>
<evidence type="ECO:0008006" key="2">
    <source>
        <dbReference type="Google" id="ProtNLM"/>
    </source>
</evidence>
<reference evidence="1" key="1">
    <citation type="submission" date="2018-06" db="EMBL/GenBank/DDBJ databases">
        <authorList>
            <person name="Zhirakovskaya E."/>
        </authorList>
    </citation>
    <scope>NUCLEOTIDE SEQUENCE</scope>
</reference>
<name>A0A3B1BHB4_9ZZZZ</name>
<proteinExistence type="predicted"/>
<dbReference type="Gene3D" id="3.40.50.12780">
    <property type="entry name" value="N-terminal domain of ligase-like"/>
    <property type="match status" value="1"/>
</dbReference>
<sequence>MFEALKVRLHKNRHPARYQLLPALLQRQNLTQEELLQQQMQDRLNMVHFARNHTLYYKNRYAGLLPEKLHDLDFKSLPILSKNDIVNQRDAMLSDNSDKNNIRLGYTGGSTGKPLSFYYDTHKMELMRAGMCRSYMWSGWRPGDKILNFWGAKQDLKTQNLKSYYTDYIAAEKTIAAWEYGETELYKWTQYIKRYRPVLLQGYASILADVAGFIIENKISMPKSLKGVYSTAEVLYDWQREAMQVAFNCRVYNQYGCREIPNIGVECAHGNMHIFTDMVYLESVNIEHEDKLVITSLTNFLMPMIRYENGDNGKLKEGQCGCGSAFPMMEMGVCRSNDFIQTRSGKKIAPSYFNRLLDGLSEIQQYQFIQTDLDSITLNIESASKLDSDFLRGIQEKIVNDVDRDMCVEIKYVDKIKRSTSGKHRFVICAISCEKPQNSLEK</sequence>
<protein>
    <recommendedName>
        <fullName evidence="2">Phenylacetate--CoA ligase family protein</fullName>
    </recommendedName>
</protein>